<dbReference type="AlphaFoldDB" id="A0A650EJX7"/>
<name>A0A650EJX7_9BACT</name>
<dbReference type="SUPFAM" id="SSF54534">
    <property type="entry name" value="FKBP-like"/>
    <property type="match status" value="1"/>
</dbReference>
<dbReference type="GO" id="GO:0003755">
    <property type="term" value="F:peptidyl-prolyl cis-trans isomerase activity"/>
    <property type="evidence" value="ECO:0007669"/>
    <property type="project" value="UniProtKB-KW"/>
</dbReference>
<proteinExistence type="predicted"/>
<dbReference type="PANTHER" id="PTHR47245">
    <property type="entry name" value="PEPTIDYLPROLYL ISOMERASE"/>
    <property type="match status" value="1"/>
</dbReference>
<organism evidence="3">
    <name type="scientific">uncultured Candidatus Melainabacteria bacterium</name>
    <dbReference type="NCBI Taxonomy" id="2682970"/>
    <lineage>
        <taxon>Bacteria</taxon>
        <taxon>Bacillati</taxon>
        <taxon>Candidatus Melainabacteria</taxon>
        <taxon>environmental samples</taxon>
    </lineage>
</organism>
<dbReference type="InterPro" id="IPR023058">
    <property type="entry name" value="PPIase_PpiC_CS"/>
</dbReference>
<dbReference type="PROSITE" id="PS01096">
    <property type="entry name" value="PPIC_PPIASE_1"/>
    <property type="match status" value="1"/>
</dbReference>
<gene>
    <name evidence="3" type="ORF">Melaina855_1290</name>
</gene>
<dbReference type="Gene3D" id="3.10.50.40">
    <property type="match status" value="1"/>
</dbReference>
<evidence type="ECO:0000256" key="1">
    <source>
        <dbReference type="PROSITE-ProRule" id="PRU00278"/>
    </source>
</evidence>
<dbReference type="InterPro" id="IPR046357">
    <property type="entry name" value="PPIase_dom_sf"/>
</dbReference>
<dbReference type="PROSITE" id="PS50198">
    <property type="entry name" value="PPIC_PPIASE_2"/>
    <property type="match status" value="1"/>
</dbReference>
<reference evidence="3" key="1">
    <citation type="journal article" date="2020" name="J. ISSAAS">
        <title>Lactobacilli and other gastrointestinal microbiota of Peromyscus leucopus, reservoir host for agents of Lyme disease and other zoonoses in North America.</title>
        <authorList>
            <person name="Milovic A."/>
            <person name="Bassam K."/>
            <person name="Shao H."/>
            <person name="Chatzistamou I."/>
            <person name="Tufts D.M."/>
            <person name="Diuk-Wasser M."/>
            <person name="Barbour A.G."/>
        </authorList>
    </citation>
    <scope>NUCLEOTIDE SEQUENCE</scope>
    <source>
        <strain evidence="3">LL20</strain>
    </source>
</reference>
<feature type="domain" description="PpiC" evidence="2">
    <location>
        <begin position="33"/>
        <end position="123"/>
    </location>
</feature>
<dbReference type="PANTHER" id="PTHR47245:SF2">
    <property type="entry name" value="PEPTIDYL-PROLYL CIS-TRANS ISOMERASE HP_0175-RELATED"/>
    <property type="match status" value="1"/>
</dbReference>
<evidence type="ECO:0000313" key="3">
    <source>
        <dbReference type="EMBL" id="QGT49742.1"/>
    </source>
</evidence>
<dbReference type="EMBL" id="MN577570">
    <property type="protein sequence ID" value="QGT49742.1"/>
    <property type="molecule type" value="Genomic_DNA"/>
</dbReference>
<sequence>MKKIIKLFTTIAIVFIGLGSFAQGGYFNPNLNITEVRASHVLVKTRKEAVQIRKEIKNGDITFEDAARQYSLCPSGQYGGDLGFFNRKQMDQQFSDAAFDLKIGEISDPVGTKFGWHIIKTTAKR</sequence>
<protein>
    <recommendedName>
        <fullName evidence="2">PpiC domain-containing protein</fullName>
    </recommendedName>
</protein>
<keyword evidence="1" id="KW-0413">Isomerase</keyword>
<accession>A0A650EJX7</accession>
<evidence type="ECO:0000259" key="2">
    <source>
        <dbReference type="PROSITE" id="PS50198"/>
    </source>
</evidence>
<dbReference type="InterPro" id="IPR000297">
    <property type="entry name" value="PPIase_PpiC"/>
</dbReference>
<dbReference type="InterPro" id="IPR050245">
    <property type="entry name" value="PrsA_foldase"/>
</dbReference>
<keyword evidence="1" id="KW-0697">Rotamase</keyword>
<dbReference type="Pfam" id="PF00639">
    <property type="entry name" value="Rotamase"/>
    <property type="match status" value="1"/>
</dbReference>